<dbReference type="AlphaFoldDB" id="A0A2V1D5C7"/>
<organism evidence="1 2">
    <name type="scientific">Periconia macrospinosa</name>
    <dbReference type="NCBI Taxonomy" id="97972"/>
    <lineage>
        <taxon>Eukaryota</taxon>
        <taxon>Fungi</taxon>
        <taxon>Dikarya</taxon>
        <taxon>Ascomycota</taxon>
        <taxon>Pezizomycotina</taxon>
        <taxon>Dothideomycetes</taxon>
        <taxon>Pleosporomycetidae</taxon>
        <taxon>Pleosporales</taxon>
        <taxon>Massarineae</taxon>
        <taxon>Periconiaceae</taxon>
        <taxon>Periconia</taxon>
    </lineage>
</organism>
<name>A0A2V1D5C7_9PLEO</name>
<gene>
    <name evidence="1" type="ORF">DM02DRAFT_662133</name>
</gene>
<evidence type="ECO:0000313" key="2">
    <source>
        <dbReference type="Proteomes" id="UP000244855"/>
    </source>
</evidence>
<keyword evidence="2" id="KW-1185">Reference proteome</keyword>
<dbReference type="EMBL" id="KZ805602">
    <property type="protein sequence ID" value="PVH93257.1"/>
    <property type="molecule type" value="Genomic_DNA"/>
</dbReference>
<accession>A0A2V1D5C7</accession>
<evidence type="ECO:0000313" key="1">
    <source>
        <dbReference type="EMBL" id="PVH93257.1"/>
    </source>
</evidence>
<reference evidence="1 2" key="1">
    <citation type="journal article" date="2018" name="Sci. Rep.">
        <title>Comparative genomics provides insights into the lifestyle and reveals functional heterogeneity of dark septate endophytic fungi.</title>
        <authorList>
            <person name="Knapp D.G."/>
            <person name="Nemeth J.B."/>
            <person name="Barry K."/>
            <person name="Hainaut M."/>
            <person name="Henrissat B."/>
            <person name="Johnson J."/>
            <person name="Kuo A."/>
            <person name="Lim J.H.P."/>
            <person name="Lipzen A."/>
            <person name="Nolan M."/>
            <person name="Ohm R.A."/>
            <person name="Tamas L."/>
            <person name="Grigoriev I.V."/>
            <person name="Spatafora J.W."/>
            <person name="Nagy L.G."/>
            <person name="Kovacs G.M."/>
        </authorList>
    </citation>
    <scope>NUCLEOTIDE SEQUENCE [LARGE SCALE GENOMIC DNA]</scope>
    <source>
        <strain evidence="1 2">DSE2036</strain>
    </source>
</reference>
<sequence>MSRDTNWVHRRNWIMSMLSFLHVHNSKGRTSNRDVSPYTAYEAALDLAFPRPAKDEERTKFLAWYAGLRIIEMQTADLMAKEPIDSAKYRQALQSVEDWSSMEQMDKLYSTLFSQGHSQAGSPIYLGQDNGVLYFLQPEIVGLNEGNHLDNPQKSHPYIVEMQTVTREQVPFRYGFCLGTLRYAFQEGGGSSGGGDTKPPARLPFHVYLDVGSADKDIWIVFATSFIDSNGEAVPLDARTNPWDWVFEIPIGHRAIMNCSTNNFASSQIVDTYCSWLPRTWQA</sequence>
<dbReference type="Proteomes" id="UP000244855">
    <property type="component" value="Unassembled WGS sequence"/>
</dbReference>
<protein>
    <submittedName>
        <fullName evidence="1">Uncharacterized protein</fullName>
    </submittedName>
</protein>
<proteinExistence type="predicted"/>